<evidence type="ECO:0000313" key="1">
    <source>
        <dbReference type="EMBL" id="KAJ9113307.1"/>
    </source>
</evidence>
<keyword evidence="2" id="KW-1185">Reference proteome</keyword>
<reference evidence="1" key="1">
    <citation type="submission" date="2023-04" db="EMBL/GenBank/DDBJ databases">
        <title>Draft Genome sequencing of Naganishia species isolated from polar environments using Oxford Nanopore Technology.</title>
        <authorList>
            <person name="Leo P."/>
            <person name="Venkateswaran K."/>
        </authorList>
    </citation>
    <scope>NUCLEOTIDE SEQUENCE</scope>
    <source>
        <strain evidence="1">MNA-CCFEE 5261</strain>
    </source>
</reference>
<name>A0ACC2WQI7_9TREE</name>
<gene>
    <name evidence="1" type="ORF">QFC19_000225</name>
</gene>
<evidence type="ECO:0000313" key="2">
    <source>
        <dbReference type="Proteomes" id="UP001241377"/>
    </source>
</evidence>
<sequence length="296" mass="34455">MADYDDEPFQMDEEVDLGSPERELSLTEEYFSRDGTYMEENDIRLASKPEPKGANSGLYKVSESVNDNPEELARLLAERLGKNPEKNGEESTEYDEDADDKLDIQKQKALENEFREKNIDLRAQEVTPPENFAPVINNIYRSSFPQIHSFSFLRTLKLKSILCLIPEEYPQMHKDFFEEEGIKLFQMGMSGNKEPFVKIPPDLVTEAVKVVLDPRNQPILIHCNRGKHRTGCLVGVIRRLQRWLLTIIFDEYRKFAAPKERPMDQQFIELYNETEIERYAHEHGLLPLQWDDEAGL</sequence>
<dbReference type="EMBL" id="JASBWR010000002">
    <property type="protein sequence ID" value="KAJ9113307.1"/>
    <property type="molecule type" value="Genomic_DNA"/>
</dbReference>
<comment type="caution">
    <text evidence="1">The sequence shown here is derived from an EMBL/GenBank/DDBJ whole genome shotgun (WGS) entry which is preliminary data.</text>
</comment>
<organism evidence="1 2">
    <name type="scientific">Naganishia cerealis</name>
    <dbReference type="NCBI Taxonomy" id="610337"/>
    <lineage>
        <taxon>Eukaryota</taxon>
        <taxon>Fungi</taxon>
        <taxon>Dikarya</taxon>
        <taxon>Basidiomycota</taxon>
        <taxon>Agaricomycotina</taxon>
        <taxon>Tremellomycetes</taxon>
        <taxon>Filobasidiales</taxon>
        <taxon>Filobasidiaceae</taxon>
        <taxon>Naganishia</taxon>
    </lineage>
</organism>
<protein>
    <submittedName>
        <fullName evidence="1">Uncharacterized protein</fullName>
    </submittedName>
</protein>
<dbReference type="Proteomes" id="UP001241377">
    <property type="component" value="Unassembled WGS sequence"/>
</dbReference>
<accession>A0ACC2WQI7</accession>
<proteinExistence type="predicted"/>